<dbReference type="GeneID" id="98614467"/>
<evidence type="ECO:0000256" key="2">
    <source>
        <dbReference type="SAM" id="SignalP"/>
    </source>
</evidence>
<accession>Q21GV8</accession>
<dbReference type="InterPro" id="IPR016866">
    <property type="entry name" value="UCP028069"/>
</dbReference>
<dbReference type="KEGG" id="sde:Sde_2814"/>
<dbReference type="STRING" id="203122.Sde_2814"/>
<evidence type="ECO:0000313" key="4">
    <source>
        <dbReference type="Proteomes" id="UP000001947"/>
    </source>
</evidence>
<proteinExistence type="predicted"/>
<dbReference type="EMBL" id="CP000282">
    <property type="protein sequence ID" value="ABD82071.1"/>
    <property type="molecule type" value="Genomic_DNA"/>
</dbReference>
<sequence>MQPCLNFKPIRSLAAALLLWAGSSQAQTPDTVDRLTQQWLATEQQASALMSEWQLQQPMLEQRKALLQAEKEQLLAILKQSDAGQSSVDTRRSELLAEQSNLEKQQQQLTQSLEQLVARQHSLTELLPPPLASAWQKESATLSESPEASQLLQVALAQLGQLADFDNRLSVHEAPIQQPDGGELLVKQLYLGVGMAWFSSADGEFAGWGQASDAGWEWHIDTSANAKEIHKAIAIYEKRQQADLVKLPIQLTSSNAQTPLHNVEAQQ</sequence>
<keyword evidence="4" id="KW-1185">Reference proteome</keyword>
<dbReference type="Proteomes" id="UP000001947">
    <property type="component" value="Chromosome"/>
</dbReference>
<dbReference type="OrthoDB" id="5703905at2"/>
<dbReference type="eggNOG" id="ENOG5032WDT">
    <property type="taxonomic scope" value="Bacteria"/>
</dbReference>
<keyword evidence="1" id="KW-0175">Coiled coil</keyword>
<evidence type="ECO:0008006" key="5">
    <source>
        <dbReference type="Google" id="ProtNLM"/>
    </source>
</evidence>
<dbReference type="HOGENOM" id="CLU_091009_0_0_6"/>
<evidence type="ECO:0000313" key="3">
    <source>
        <dbReference type="EMBL" id="ABD82071.1"/>
    </source>
</evidence>
<name>Q21GV8_SACD2</name>
<feature type="coiled-coil region" evidence="1">
    <location>
        <begin position="92"/>
        <end position="119"/>
    </location>
</feature>
<evidence type="ECO:0000256" key="1">
    <source>
        <dbReference type="SAM" id="Coils"/>
    </source>
</evidence>
<gene>
    <name evidence="3" type="ordered locus">Sde_2814</name>
</gene>
<reference evidence="3 4" key="1">
    <citation type="journal article" date="2008" name="PLoS Genet.">
        <title>Complete genome sequence of the complex carbohydrate-degrading marine bacterium, Saccharophagus degradans strain 2-40 T.</title>
        <authorList>
            <person name="Weiner R.M."/>
            <person name="Taylor L.E.II."/>
            <person name="Henrissat B."/>
            <person name="Hauser L."/>
            <person name="Land M."/>
            <person name="Coutinho P.M."/>
            <person name="Rancurel C."/>
            <person name="Saunders E.H."/>
            <person name="Longmire A.G."/>
            <person name="Zhang H."/>
            <person name="Bayer E.A."/>
            <person name="Gilbert H.J."/>
            <person name="Larimer F."/>
            <person name="Zhulin I.B."/>
            <person name="Ekborg N.A."/>
            <person name="Lamed R."/>
            <person name="Richardson P.M."/>
            <person name="Borovok I."/>
            <person name="Hutcheson S."/>
        </authorList>
    </citation>
    <scope>NUCLEOTIDE SEQUENCE [LARGE SCALE GENOMIC DNA]</scope>
    <source>
        <strain evidence="4">2-40 / ATCC 43961 / DSM 17024</strain>
    </source>
</reference>
<feature type="signal peptide" evidence="2">
    <location>
        <begin position="1"/>
        <end position="26"/>
    </location>
</feature>
<dbReference type="AlphaFoldDB" id="Q21GV8"/>
<dbReference type="Pfam" id="PF11932">
    <property type="entry name" value="DUF3450"/>
    <property type="match status" value="1"/>
</dbReference>
<protein>
    <recommendedName>
        <fullName evidence="5">DUF3450 family protein</fullName>
    </recommendedName>
</protein>
<dbReference type="RefSeq" id="WP_011469287.1">
    <property type="nucleotide sequence ID" value="NC_007912.1"/>
</dbReference>
<feature type="chain" id="PRO_5004199631" description="DUF3450 family protein" evidence="2">
    <location>
        <begin position="27"/>
        <end position="267"/>
    </location>
</feature>
<organism evidence="3 4">
    <name type="scientific">Saccharophagus degradans (strain 2-40 / ATCC 43961 / DSM 17024)</name>
    <dbReference type="NCBI Taxonomy" id="203122"/>
    <lineage>
        <taxon>Bacteria</taxon>
        <taxon>Pseudomonadati</taxon>
        <taxon>Pseudomonadota</taxon>
        <taxon>Gammaproteobacteria</taxon>
        <taxon>Cellvibrionales</taxon>
        <taxon>Cellvibrionaceae</taxon>
        <taxon>Saccharophagus</taxon>
    </lineage>
</organism>
<keyword evidence="2" id="KW-0732">Signal</keyword>